<dbReference type="InterPro" id="IPR006076">
    <property type="entry name" value="FAD-dep_OxRdtase"/>
</dbReference>
<evidence type="ECO:0000256" key="4">
    <source>
        <dbReference type="ARBA" id="ARBA00022827"/>
    </source>
</evidence>
<proteinExistence type="inferred from homology"/>
<keyword evidence="4" id="KW-0274">FAD</keyword>
<feature type="domain" description="FAD dependent oxidoreductase" evidence="9">
    <location>
        <begin position="4"/>
        <end position="310"/>
    </location>
</feature>
<evidence type="ECO:0000256" key="2">
    <source>
        <dbReference type="ARBA" id="ARBA00006730"/>
    </source>
</evidence>
<evidence type="ECO:0000256" key="5">
    <source>
        <dbReference type="ARBA" id="ARBA00023002"/>
    </source>
</evidence>
<dbReference type="RefSeq" id="WP_006589245.1">
    <property type="nucleotide sequence ID" value="NZ_JH725076.1"/>
</dbReference>
<organism evidence="10 11">
    <name type="scientific">Bartonella birtlesii LL-WM9</name>
    <dbReference type="NCBI Taxonomy" id="1094552"/>
    <lineage>
        <taxon>Bacteria</taxon>
        <taxon>Pseudomonadati</taxon>
        <taxon>Pseudomonadota</taxon>
        <taxon>Alphaproteobacteria</taxon>
        <taxon>Hyphomicrobiales</taxon>
        <taxon>Bartonellaceae</taxon>
        <taxon>Bartonella</taxon>
    </lineage>
</organism>
<dbReference type="PANTHER" id="PTHR11530">
    <property type="entry name" value="D-AMINO ACID OXIDASE"/>
    <property type="match status" value="1"/>
</dbReference>
<dbReference type="EC" id="1.4.3.3" evidence="6"/>
<keyword evidence="5" id="KW-0560">Oxidoreductase</keyword>
<comment type="caution">
    <text evidence="10">The sequence shown here is derived from an EMBL/GenBank/DDBJ whole genome shotgun (WGS) entry which is preliminary data.</text>
</comment>
<dbReference type="GO" id="GO:0003884">
    <property type="term" value="F:D-amino-acid oxidase activity"/>
    <property type="evidence" value="ECO:0007669"/>
    <property type="project" value="UniProtKB-EC"/>
</dbReference>
<comment type="cofactor">
    <cofactor evidence="1">
        <name>FAD</name>
        <dbReference type="ChEBI" id="CHEBI:57692"/>
    </cofactor>
</comment>
<dbReference type="EMBL" id="AIMC01000001">
    <property type="protein sequence ID" value="EJF78322.1"/>
    <property type="molecule type" value="Genomic_DNA"/>
</dbReference>
<dbReference type="PATRIC" id="fig|1094552.3.peg.322"/>
<dbReference type="Pfam" id="PF01266">
    <property type="entry name" value="DAO"/>
    <property type="match status" value="1"/>
</dbReference>
<dbReference type="Proteomes" id="UP000008748">
    <property type="component" value="Unassembled WGS sequence"/>
</dbReference>
<keyword evidence="11" id="KW-1185">Reference proteome</keyword>
<dbReference type="SUPFAM" id="SSF54373">
    <property type="entry name" value="FAD-linked reductases, C-terminal domain"/>
    <property type="match status" value="1"/>
</dbReference>
<dbReference type="HOGENOM" id="CLU_007884_1_0_5"/>
<dbReference type="PANTHER" id="PTHR11530:SF11">
    <property type="entry name" value="D-ASPARTATE OXIDASE"/>
    <property type="match status" value="1"/>
</dbReference>
<dbReference type="InterPro" id="IPR036188">
    <property type="entry name" value="FAD/NAD-bd_sf"/>
</dbReference>
<evidence type="ECO:0000256" key="7">
    <source>
        <dbReference type="ARBA" id="ARBA00039751"/>
    </source>
</evidence>
<keyword evidence="3" id="KW-0285">Flavoprotein</keyword>
<sequence length="316" mass="35442">MKNILIKGAGVGGLTTAFMLQQKGFSVTISAPPSSPIGTASWYAGGMLAPYCEREIAEQIVEDLGIQAIEWWYKTLPYLLIRKGTLVVAPARDKVELERFSERTHHHRIINGEEIACLEPDLAERFNHALFYENEAHLDPRKALIALKENLIKNGACFVDIKTSETNFDIIIDATGIARLGKDKNIRGVRGEMLLVRSRDIKISRPIRLLHPRFPLYIVPRQDNIFMVGATMIESDFDGAISVRSMMELLNAAYTLHPAFAEAEIIESGVGVRPCYPDNFPSVRKHGNHISINGFYRHGFLLSPEMAKRAMKLVVE</sequence>
<evidence type="ECO:0000256" key="1">
    <source>
        <dbReference type="ARBA" id="ARBA00001974"/>
    </source>
</evidence>
<dbReference type="GO" id="GO:0071949">
    <property type="term" value="F:FAD binding"/>
    <property type="evidence" value="ECO:0007669"/>
    <property type="project" value="InterPro"/>
</dbReference>
<evidence type="ECO:0000256" key="8">
    <source>
        <dbReference type="ARBA" id="ARBA00049547"/>
    </source>
</evidence>
<dbReference type="Gene3D" id="3.50.50.60">
    <property type="entry name" value="FAD/NAD(P)-binding domain"/>
    <property type="match status" value="2"/>
</dbReference>
<evidence type="ECO:0000313" key="10">
    <source>
        <dbReference type="EMBL" id="EJF78322.1"/>
    </source>
</evidence>
<evidence type="ECO:0000256" key="6">
    <source>
        <dbReference type="ARBA" id="ARBA00039101"/>
    </source>
</evidence>
<dbReference type="Gene3D" id="3.30.9.10">
    <property type="entry name" value="D-Amino Acid Oxidase, subunit A, domain 2"/>
    <property type="match status" value="2"/>
</dbReference>
<reference evidence="10 11" key="1">
    <citation type="submission" date="2012-03" db="EMBL/GenBank/DDBJ databases">
        <title>The Genome Sequence of Bartonella birtlesii LL-WM9.</title>
        <authorList>
            <consortium name="The Broad Institute Genome Sequencing Platform"/>
            <consortium name="The Broad Institute Genome Sequencing Center for Infectious Disease"/>
            <person name="Feldgarden M."/>
            <person name="Kirby J."/>
            <person name="Kosoy M."/>
            <person name="Birtles R."/>
            <person name="Probert W.S."/>
            <person name="Chiaraviglio L."/>
            <person name="Young S.K."/>
            <person name="Zeng Q."/>
            <person name="Gargeya S."/>
            <person name="Fitzgerald M."/>
            <person name="Haas B."/>
            <person name="Abouelleil A."/>
            <person name="Alvarado L."/>
            <person name="Arachchi H.M."/>
            <person name="Berlin A."/>
            <person name="Chapman S.B."/>
            <person name="Gearin G."/>
            <person name="Goldberg J."/>
            <person name="Griggs A."/>
            <person name="Gujja S."/>
            <person name="Hansen M."/>
            <person name="Heiman D."/>
            <person name="Howarth C."/>
            <person name="Larimer J."/>
            <person name="Lui A."/>
            <person name="MacDonald P.J.P."/>
            <person name="McCowen C."/>
            <person name="Montmayeur A."/>
            <person name="Murphy C."/>
            <person name="Neiman D."/>
            <person name="Pearson M."/>
            <person name="Priest M."/>
            <person name="Roberts A."/>
            <person name="Saif S."/>
            <person name="Shea T."/>
            <person name="Sisk P."/>
            <person name="Stolte C."/>
            <person name="Sykes S."/>
            <person name="Wortman J."/>
            <person name="Nusbaum C."/>
            <person name="Birren B."/>
        </authorList>
    </citation>
    <scope>NUCLEOTIDE SEQUENCE [LARGE SCALE GENOMIC DNA]</scope>
    <source>
        <strain evidence="10 11">LL-WM9</strain>
    </source>
</reference>
<accession>J1J2L7</accession>
<gene>
    <name evidence="10" type="ORF">ME7_00313</name>
</gene>
<protein>
    <recommendedName>
        <fullName evidence="7">D-amino-acid oxidase</fullName>
        <ecNumber evidence="6">1.4.3.3</ecNumber>
    </recommendedName>
</protein>
<dbReference type="SUPFAM" id="SSF51971">
    <property type="entry name" value="Nucleotide-binding domain"/>
    <property type="match status" value="1"/>
</dbReference>
<evidence type="ECO:0000313" key="11">
    <source>
        <dbReference type="Proteomes" id="UP000008748"/>
    </source>
</evidence>
<comment type="similarity">
    <text evidence="2">Belongs to the DAMOX/DASOX family.</text>
</comment>
<name>J1J2L7_9HYPH</name>
<dbReference type="InterPro" id="IPR023209">
    <property type="entry name" value="DAO"/>
</dbReference>
<comment type="catalytic activity">
    <reaction evidence="8">
        <text>a D-alpha-amino acid + O2 + H2O = a 2-oxocarboxylate + H2O2 + NH4(+)</text>
        <dbReference type="Rhea" id="RHEA:21816"/>
        <dbReference type="ChEBI" id="CHEBI:15377"/>
        <dbReference type="ChEBI" id="CHEBI:15379"/>
        <dbReference type="ChEBI" id="CHEBI:16240"/>
        <dbReference type="ChEBI" id="CHEBI:28938"/>
        <dbReference type="ChEBI" id="CHEBI:35179"/>
        <dbReference type="ChEBI" id="CHEBI:59871"/>
        <dbReference type="EC" id="1.4.3.3"/>
    </reaction>
    <physiologicalReaction direction="left-to-right" evidence="8">
        <dbReference type="Rhea" id="RHEA:21817"/>
    </physiologicalReaction>
</comment>
<evidence type="ECO:0000256" key="3">
    <source>
        <dbReference type="ARBA" id="ARBA00022630"/>
    </source>
</evidence>
<evidence type="ECO:0000259" key="9">
    <source>
        <dbReference type="Pfam" id="PF01266"/>
    </source>
</evidence>
<dbReference type="GO" id="GO:0046416">
    <property type="term" value="P:D-amino acid metabolic process"/>
    <property type="evidence" value="ECO:0007669"/>
    <property type="project" value="InterPro"/>
</dbReference>
<dbReference type="AlphaFoldDB" id="J1J2L7"/>